<organism evidence="1 2">
    <name type="scientific">Senna tora</name>
    <dbReference type="NCBI Taxonomy" id="362788"/>
    <lineage>
        <taxon>Eukaryota</taxon>
        <taxon>Viridiplantae</taxon>
        <taxon>Streptophyta</taxon>
        <taxon>Embryophyta</taxon>
        <taxon>Tracheophyta</taxon>
        <taxon>Spermatophyta</taxon>
        <taxon>Magnoliopsida</taxon>
        <taxon>eudicotyledons</taxon>
        <taxon>Gunneridae</taxon>
        <taxon>Pentapetalae</taxon>
        <taxon>rosids</taxon>
        <taxon>fabids</taxon>
        <taxon>Fabales</taxon>
        <taxon>Fabaceae</taxon>
        <taxon>Caesalpinioideae</taxon>
        <taxon>Cassia clade</taxon>
        <taxon>Senna</taxon>
    </lineage>
</organism>
<keyword evidence="2" id="KW-1185">Reference proteome</keyword>
<protein>
    <submittedName>
        <fullName evidence="1">Uncharacterized protein</fullName>
    </submittedName>
</protein>
<dbReference type="Proteomes" id="UP000634136">
    <property type="component" value="Unassembled WGS sequence"/>
</dbReference>
<evidence type="ECO:0000313" key="2">
    <source>
        <dbReference type="Proteomes" id="UP000634136"/>
    </source>
</evidence>
<name>A0A834TJM4_9FABA</name>
<proteinExistence type="predicted"/>
<sequence>MKTKVATRTARFKVLRSQYEKKHEQQGTTVNIKQETAFETII</sequence>
<comment type="caution">
    <text evidence="1">The sequence shown here is derived from an EMBL/GenBank/DDBJ whole genome shotgun (WGS) entry which is preliminary data.</text>
</comment>
<dbReference type="AlphaFoldDB" id="A0A834TJM4"/>
<reference evidence="1" key="1">
    <citation type="submission" date="2020-09" db="EMBL/GenBank/DDBJ databases">
        <title>Genome-Enabled Discovery of Anthraquinone Biosynthesis in Senna tora.</title>
        <authorList>
            <person name="Kang S.-H."/>
            <person name="Pandey R.P."/>
            <person name="Lee C.-M."/>
            <person name="Sim J.-S."/>
            <person name="Jeong J.-T."/>
            <person name="Choi B.-S."/>
            <person name="Jung M."/>
            <person name="Ginzburg D."/>
            <person name="Zhao K."/>
            <person name="Won S.Y."/>
            <person name="Oh T.-J."/>
            <person name="Yu Y."/>
            <person name="Kim N.-H."/>
            <person name="Lee O.R."/>
            <person name="Lee T.-H."/>
            <person name="Bashyal P."/>
            <person name="Kim T.-S."/>
            <person name="Lee W.-H."/>
            <person name="Kawkins C."/>
            <person name="Kim C.-K."/>
            <person name="Kim J.S."/>
            <person name="Ahn B.O."/>
            <person name="Rhee S.Y."/>
            <person name="Sohng J.K."/>
        </authorList>
    </citation>
    <scope>NUCLEOTIDE SEQUENCE</scope>
    <source>
        <tissue evidence="1">Leaf</tissue>
    </source>
</reference>
<evidence type="ECO:0000313" key="1">
    <source>
        <dbReference type="EMBL" id="KAF7822190.1"/>
    </source>
</evidence>
<accession>A0A834TJM4</accession>
<dbReference type="EMBL" id="JAAIUW010000008">
    <property type="protein sequence ID" value="KAF7822190.1"/>
    <property type="molecule type" value="Genomic_DNA"/>
</dbReference>
<gene>
    <name evidence="1" type="ORF">G2W53_027645</name>
</gene>